<name>A0A183ELK9_9BILA</name>
<protein>
    <submittedName>
        <fullName evidence="1 3">Uncharacterized protein</fullName>
    </submittedName>
</protein>
<reference evidence="3" key="1">
    <citation type="submission" date="2016-06" db="UniProtKB">
        <authorList>
            <consortium name="WormBaseParasite"/>
        </authorList>
    </citation>
    <scope>IDENTIFICATION</scope>
</reference>
<organism evidence="3">
    <name type="scientific">Gongylonema pulchrum</name>
    <dbReference type="NCBI Taxonomy" id="637853"/>
    <lineage>
        <taxon>Eukaryota</taxon>
        <taxon>Metazoa</taxon>
        <taxon>Ecdysozoa</taxon>
        <taxon>Nematoda</taxon>
        <taxon>Chromadorea</taxon>
        <taxon>Rhabditida</taxon>
        <taxon>Spirurina</taxon>
        <taxon>Spiruromorpha</taxon>
        <taxon>Spiruroidea</taxon>
        <taxon>Gongylonematidae</taxon>
        <taxon>Gongylonema</taxon>
    </lineage>
</organism>
<keyword evidence="2" id="KW-1185">Reference proteome</keyword>
<reference evidence="1 2" key="2">
    <citation type="submission" date="2018-11" db="EMBL/GenBank/DDBJ databases">
        <authorList>
            <consortium name="Pathogen Informatics"/>
        </authorList>
    </citation>
    <scope>NUCLEOTIDE SEQUENCE [LARGE SCALE GENOMIC DNA]</scope>
</reference>
<evidence type="ECO:0000313" key="3">
    <source>
        <dbReference type="WBParaSite" id="GPUH_0002187701-mRNA-1"/>
    </source>
</evidence>
<sequence length="139" mass="14431">MFRIDPYLLDVSWGIRACAVDTCEKGDQNGGAIAVIASNTANDAGTYYVHHNATSTGNKNETCSHESTVDGVIVSSYQPNSQALLINSQQISHDYVVPSSSSSSTSSLPLSHVGLPNGGASSNCSRNVVSASATGMCVF</sequence>
<gene>
    <name evidence="1" type="ORF">GPUH_LOCUS21850</name>
</gene>
<dbReference type="EMBL" id="UYRT01093635">
    <property type="protein sequence ID" value="VDN39052.1"/>
    <property type="molecule type" value="Genomic_DNA"/>
</dbReference>
<proteinExistence type="predicted"/>
<dbReference type="Proteomes" id="UP000271098">
    <property type="component" value="Unassembled WGS sequence"/>
</dbReference>
<evidence type="ECO:0000313" key="1">
    <source>
        <dbReference type="EMBL" id="VDN39052.1"/>
    </source>
</evidence>
<dbReference type="WBParaSite" id="GPUH_0002187701-mRNA-1">
    <property type="protein sequence ID" value="GPUH_0002187701-mRNA-1"/>
    <property type="gene ID" value="GPUH_0002187701"/>
</dbReference>
<evidence type="ECO:0000313" key="2">
    <source>
        <dbReference type="Proteomes" id="UP000271098"/>
    </source>
</evidence>
<dbReference type="AlphaFoldDB" id="A0A183ELK9"/>
<accession>A0A183ELK9</accession>